<keyword evidence="2" id="KW-1185">Reference proteome</keyword>
<protein>
    <submittedName>
        <fullName evidence="1">Uncharacterized protein</fullName>
    </submittedName>
</protein>
<gene>
    <name evidence="1" type="ORF">BpHYR1_042764</name>
</gene>
<dbReference type="Proteomes" id="UP000276133">
    <property type="component" value="Unassembled WGS sequence"/>
</dbReference>
<reference evidence="1 2" key="1">
    <citation type="journal article" date="2018" name="Sci. Rep.">
        <title>Genomic signatures of local adaptation to the degree of environmental predictability in rotifers.</title>
        <authorList>
            <person name="Franch-Gras L."/>
            <person name="Hahn C."/>
            <person name="Garcia-Roger E.M."/>
            <person name="Carmona M.J."/>
            <person name="Serra M."/>
            <person name="Gomez A."/>
        </authorList>
    </citation>
    <scope>NUCLEOTIDE SEQUENCE [LARGE SCALE GENOMIC DNA]</scope>
    <source>
        <strain evidence="1">HYR1</strain>
    </source>
</reference>
<dbReference type="AlphaFoldDB" id="A0A3M7P343"/>
<dbReference type="EMBL" id="REGN01013740">
    <property type="protein sequence ID" value="RMZ93531.1"/>
    <property type="molecule type" value="Genomic_DNA"/>
</dbReference>
<organism evidence="1 2">
    <name type="scientific">Brachionus plicatilis</name>
    <name type="common">Marine rotifer</name>
    <name type="synonym">Brachionus muelleri</name>
    <dbReference type="NCBI Taxonomy" id="10195"/>
    <lineage>
        <taxon>Eukaryota</taxon>
        <taxon>Metazoa</taxon>
        <taxon>Spiralia</taxon>
        <taxon>Gnathifera</taxon>
        <taxon>Rotifera</taxon>
        <taxon>Eurotatoria</taxon>
        <taxon>Monogononta</taxon>
        <taxon>Pseudotrocha</taxon>
        <taxon>Ploima</taxon>
        <taxon>Brachionidae</taxon>
        <taxon>Brachionus</taxon>
    </lineage>
</organism>
<comment type="caution">
    <text evidence="1">The sequence shown here is derived from an EMBL/GenBank/DDBJ whole genome shotgun (WGS) entry which is preliminary data.</text>
</comment>
<evidence type="ECO:0000313" key="2">
    <source>
        <dbReference type="Proteomes" id="UP000276133"/>
    </source>
</evidence>
<name>A0A3M7P343_BRAPC</name>
<proteinExistence type="predicted"/>
<accession>A0A3M7P343</accession>
<evidence type="ECO:0000313" key="1">
    <source>
        <dbReference type="EMBL" id="RMZ93531.1"/>
    </source>
</evidence>
<sequence length="59" mass="6561">MHLIFDLISNFVLVMRNVFINPVKNLVSSNLASQFVSANKPTITLITIPSTDTFPGNRL</sequence>